<proteinExistence type="predicted"/>
<dbReference type="Gene3D" id="3.40.50.1010">
    <property type="entry name" value="5'-nuclease"/>
    <property type="match status" value="1"/>
</dbReference>
<comment type="caution">
    <text evidence="2">The sequence shown here is derived from an EMBL/GenBank/DDBJ whole genome shotgun (WGS) entry which is preliminary data.</text>
</comment>
<evidence type="ECO:0000259" key="1">
    <source>
        <dbReference type="Pfam" id="PF01850"/>
    </source>
</evidence>
<dbReference type="PANTHER" id="PTHR39664">
    <property type="match status" value="1"/>
</dbReference>
<name>A0A2M8EKV4_UNCKA</name>
<accession>A0A2M8EKV4</accession>
<protein>
    <recommendedName>
        <fullName evidence="1">PIN domain-containing protein</fullName>
    </recommendedName>
</protein>
<dbReference type="EMBL" id="PFSJ01000026">
    <property type="protein sequence ID" value="PJC23374.1"/>
    <property type="molecule type" value="Genomic_DNA"/>
</dbReference>
<evidence type="ECO:0000313" key="2">
    <source>
        <dbReference type="EMBL" id="PJC23374.1"/>
    </source>
</evidence>
<dbReference type="Proteomes" id="UP000229756">
    <property type="component" value="Unassembled WGS sequence"/>
</dbReference>
<reference evidence="3" key="1">
    <citation type="submission" date="2017-09" db="EMBL/GenBank/DDBJ databases">
        <title>Depth-based differentiation of microbial function through sediment-hosted aquifers and enrichment of novel symbionts in the deep terrestrial subsurface.</title>
        <authorList>
            <person name="Probst A.J."/>
            <person name="Ladd B."/>
            <person name="Jarett J.K."/>
            <person name="Geller-Mcgrath D.E."/>
            <person name="Sieber C.M.K."/>
            <person name="Emerson J.B."/>
            <person name="Anantharaman K."/>
            <person name="Thomas B.C."/>
            <person name="Malmstrom R."/>
            <person name="Stieglmeier M."/>
            <person name="Klingl A."/>
            <person name="Woyke T."/>
            <person name="Ryan C.M."/>
            <person name="Banfield J.F."/>
        </authorList>
    </citation>
    <scope>NUCLEOTIDE SEQUENCE [LARGE SCALE GENOMIC DNA]</scope>
</reference>
<dbReference type="Pfam" id="PF01850">
    <property type="entry name" value="PIN"/>
    <property type="match status" value="1"/>
</dbReference>
<dbReference type="InterPro" id="IPR002716">
    <property type="entry name" value="PIN_dom"/>
</dbReference>
<dbReference type="InterPro" id="IPR029060">
    <property type="entry name" value="PIN-like_dom_sf"/>
</dbReference>
<dbReference type="PANTHER" id="PTHR39664:SF2">
    <property type="entry name" value="NUCLEIC ACID-BINDING PROTEIN, CONTAINING PIN DOMAIN-RELATED"/>
    <property type="match status" value="1"/>
</dbReference>
<sequence>MKTFVDTNYFLRFLVKDNEEQSLKAKSLLDDGKIEKVKLFSSTIVFFEIYWVLVSSYEVENAKAMEILSKILEMDFVEFKERKLLQSALDLYGENNLELEDCYNIAYAIRFDKEIEIATFDIKLQKAFKMLKASQ</sequence>
<organism evidence="2 3">
    <name type="scientific">candidate division WWE3 bacterium CG_4_9_14_0_2_um_filter_35_11</name>
    <dbReference type="NCBI Taxonomy" id="1975077"/>
    <lineage>
        <taxon>Bacteria</taxon>
        <taxon>Katanobacteria</taxon>
    </lineage>
</organism>
<feature type="domain" description="PIN" evidence="1">
    <location>
        <begin position="4"/>
        <end position="126"/>
    </location>
</feature>
<evidence type="ECO:0000313" key="3">
    <source>
        <dbReference type="Proteomes" id="UP000229756"/>
    </source>
</evidence>
<gene>
    <name evidence="2" type="ORF">CO058_03530</name>
</gene>
<dbReference type="SUPFAM" id="SSF88723">
    <property type="entry name" value="PIN domain-like"/>
    <property type="match status" value="1"/>
</dbReference>
<dbReference type="AlphaFoldDB" id="A0A2M8EKV4"/>